<evidence type="ECO:0000313" key="5">
    <source>
        <dbReference type="Proteomes" id="UP001243846"/>
    </source>
</evidence>
<reference evidence="5" key="1">
    <citation type="journal article" date="2019" name="Int. J. Syst. Evol. Microbiol.">
        <title>The Global Catalogue of Microorganisms (GCM) 10K type strain sequencing project: providing services to taxonomists for standard genome sequencing and annotation.</title>
        <authorList>
            <consortium name="The Broad Institute Genomics Platform"/>
            <consortium name="The Broad Institute Genome Sequencing Center for Infectious Disease"/>
            <person name="Wu L."/>
            <person name="Ma J."/>
        </authorList>
    </citation>
    <scope>NUCLEOTIDE SEQUENCE [LARGE SCALE GENOMIC DNA]</scope>
    <source>
        <strain evidence="5">CECT 8482</strain>
    </source>
</reference>
<comment type="caution">
    <text evidence="4">The sequence shown here is derived from an EMBL/GenBank/DDBJ whole genome shotgun (WGS) entry which is preliminary data.</text>
</comment>
<keyword evidence="2" id="KW-0732">Signal</keyword>
<keyword evidence="5" id="KW-1185">Reference proteome</keyword>
<proteinExistence type="inferred from homology"/>
<organism evidence="4 5">
    <name type="scientific">Paracoccus cavernae</name>
    <dbReference type="NCBI Taxonomy" id="1571207"/>
    <lineage>
        <taxon>Bacteria</taxon>
        <taxon>Pseudomonadati</taxon>
        <taxon>Pseudomonadota</taxon>
        <taxon>Alphaproteobacteria</taxon>
        <taxon>Rhodobacterales</taxon>
        <taxon>Paracoccaceae</taxon>
        <taxon>Paracoccus</taxon>
    </lineage>
</organism>
<name>A0ABT8D1R9_9RHOB</name>
<dbReference type="InterPro" id="IPR028082">
    <property type="entry name" value="Peripla_BP_I"/>
</dbReference>
<protein>
    <submittedName>
        <fullName evidence="4">ABC transporter substrate-binding protein</fullName>
    </submittedName>
</protein>
<evidence type="ECO:0000259" key="3">
    <source>
        <dbReference type="Pfam" id="PF13458"/>
    </source>
</evidence>
<comment type="similarity">
    <text evidence="1">Belongs to the leucine-binding protein family.</text>
</comment>
<gene>
    <name evidence="4" type="ORF">QWZ10_00815</name>
</gene>
<evidence type="ECO:0000256" key="2">
    <source>
        <dbReference type="ARBA" id="ARBA00022729"/>
    </source>
</evidence>
<feature type="domain" description="Leucine-binding protein" evidence="3">
    <location>
        <begin position="7"/>
        <end position="55"/>
    </location>
</feature>
<evidence type="ECO:0000313" key="4">
    <source>
        <dbReference type="EMBL" id="MDN3710734.1"/>
    </source>
</evidence>
<dbReference type="InterPro" id="IPR028081">
    <property type="entry name" value="Leu-bd"/>
</dbReference>
<evidence type="ECO:0000256" key="1">
    <source>
        <dbReference type="ARBA" id="ARBA00010062"/>
    </source>
</evidence>
<dbReference type="SUPFAM" id="SSF53822">
    <property type="entry name" value="Periplasmic binding protein-like I"/>
    <property type="match status" value="1"/>
</dbReference>
<sequence>MRAQDGPILLGHLTPRTGFLGPMGEYAIMAIDMATEEINAAGGINGRQVQFIKEDLVNRRPPRPRPSA</sequence>
<dbReference type="Proteomes" id="UP001243846">
    <property type="component" value="Unassembled WGS sequence"/>
</dbReference>
<dbReference type="EMBL" id="JAUFRC010000001">
    <property type="protein sequence ID" value="MDN3710734.1"/>
    <property type="molecule type" value="Genomic_DNA"/>
</dbReference>
<dbReference type="Gene3D" id="3.40.50.2300">
    <property type="match status" value="1"/>
</dbReference>
<dbReference type="Pfam" id="PF13458">
    <property type="entry name" value="Peripla_BP_6"/>
    <property type="match status" value="1"/>
</dbReference>
<accession>A0ABT8D1R9</accession>